<organism evidence="4 5">
    <name type="scientific">Clostridium beijerinckii</name>
    <name type="common">Clostridium MP</name>
    <dbReference type="NCBI Taxonomy" id="1520"/>
    <lineage>
        <taxon>Bacteria</taxon>
        <taxon>Bacillati</taxon>
        <taxon>Bacillota</taxon>
        <taxon>Clostridia</taxon>
        <taxon>Eubacteriales</taxon>
        <taxon>Clostridiaceae</taxon>
        <taxon>Clostridium</taxon>
    </lineage>
</organism>
<proteinExistence type="predicted"/>
<dbReference type="SUPFAM" id="SSF55811">
    <property type="entry name" value="Nudix"/>
    <property type="match status" value="1"/>
</dbReference>
<accession>A0A1S8S3X8</accession>
<gene>
    <name evidence="4" type="primary">rppH</name>
    <name evidence="4" type="ORF">CLBCK_30390</name>
</gene>
<dbReference type="PANTHER" id="PTHR43046:SF15">
    <property type="entry name" value="MUTT_NUDIX FAMILY PROTEIN"/>
    <property type="match status" value="1"/>
</dbReference>
<evidence type="ECO:0000259" key="3">
    <source>
        <dbReference type="PROSITE" id="PS51462"/>
    </source>
</evidence>
<dbReference type="PROSITE" id="PS00893">
    <property type="entry name" value="NUDIX_BOX"/>
    <property type="match status" value="1"/>
</dbReference>
<evidence type="ECO:0000313" key="5">
    <source>
        <dbReference type="Proteomes" id="UP000190973"/>
    </source>
</evidence>
<feature type="domain" description="Nudix hydrolase" evidence="3">
    <location>
        <begin position="22"/>
        <end position="160"/>
    </location>
</feature>
<dbReference type="GO" id="GO:0016787">
    <property type="term" value="F:hydrolase activity"/>
    <property type="evidence" value="ECO:0007669"/>
    <property type="project" value="UniProtKB-KW"/>
</dbReference>
<dbReference type="InterPro" id="IPR000086">
    <property type="entry name" value="NUDIX_hydrolase_dom"/>
</dbReference>
<dbReference type="Proteomes" id="UP000190973">
    <property type="component" value="Unassembled WGS sequence"/>
</dbReference>
<evidence type="ECO:0000313" key="4">
    <source>
        <dbReference type="EMBL" id="OOM60163.1"/>
    </source>
</evidence>
<comment type="cofactor">
    <cofactor evidence="1">
        <name>Mg(2+)</name>
        <dbReference type="ChEBI" id="CHEBI:18420"/>
    </cofactor>
</comment>
<protein>
    <submittedName>
        <fullName evidence="4">RNA pyrophosphohydrolase</fullName>
    </submittedName>
</protein>
<evidence type="ECO:0000256" key="1">
    <source>
        <dbReference type="ARBA" id="ARBA00001946"/>
    </source>
</evidence>
<dbReference type="Gene3D" id="3.90.79.10">
    <property type="entry name" value="Nucleoside Triphosphate Pyrophosphohydrolase"/>
    <property type="match status" value="1"/>
</dbReference>
<name>A0A1S8S3X8_CLOBE</name>
<dbReference type="PANTHER" id="PTHR43046">
    <property type="entry name" value="GDP-MANNOSE MANNOSYL HYDROLASE"/>
    <property type="match status" value="1"/>
</dbReference>
<dbReference type="EMBL" id="LZZI01000056">
    <property type="protein sequence ID" value="OOM60163.1"/>
    <property type="molecule type" value="Genomic_DNA"/>
</dbReference>
<reference evidence="4 5" key="1">
    <citation type="submission" date="2016-05" db="EMBL/GenBank/DDBJ databases">
        <title>Microbial solvent formation.</title>
        <authorList>
            <person name="Poehlein A."/>
            <person name="Montoya Solano J.D."/>
            <person name="Flitsch S."/>
            <person name="Krabben P."/>
            <person name="Duerre P."/>
            <person name="Daniel R."/>
        </authorList>
    </citation>
    <scope>NUCLEOTIDE SEQUENCE [LARGE SCALE GENOMIC DNA]</scope>
    <source>
        <strain evidence="4 5">DSM 53</strain>
    </source>
</reference>
<dbReference type="PROSITE" id="PS51462">
    <property type="entry name" value="NUDIX"/>
    <property type="match status" value="1"/>
</dbReference>
<dbReference type="RefSeq" id="WP_077839486.1">
    <property type="nucleotide sequence ID" value="NZ_JABTAE010000001.1"/>
</dbReference>
<dbReference type="Pfam" id="PF00293">
    <property type="entry name" value="NUDIX"/>
    <property type="match status" value="1"/>
</dbReference>
<dbReference type="InterPro" id="IPR015797">
    <property type="entry name" value="NUDIX_hydrolase-like_dom_sf"/>
</dbReference>
<comment type="caution">
    <text evidence="4">The sequence shown here is derived from an EMBL/GenBank/DDBJ whole genome shotgun (WGS) entry which is preliminary data.</text>
</comment>
<dbReference type="InterPro" id="IPR020084">
    <property type="entry name" value="NUDIX_hydrolase_CS"/>
</dbReference>
<keyword evidence="2 4" id="KW-0378">Hydrolase</keyword>
<dbReference type="AlphaFoldDB" id="A0A1S8S3X8"/>
<evidence type="ECO:0000256" key="2">
    <source>
        <dbReference type="ARBA" id="ARBA00022801"/>
    </source>
</evidence>
<sequence>MNIMFNKLFEIDKVSDSIEKINFREAVRGIIIKDKKILMVHSKNKDYKFPGGGMKKDEGHIDALKREVEEETGYVCSKIGDQLGIITERSKDRYVNNRVFKMISYYYLAEVSNVRKPQKLDPYEAKLKFKPEWIQIEDAINNNEKIISSGVEPIANWIFRETYVLKVIRDYLNRFNKIT</sequence>